<feature type="transmembrane region" description="Helical" evidence="5">
    <location>
        <begin position="198"/>
        <end position="219"/>
    </location>
</feature>
<dbReference type="GO" id="GO:0016020">
    <property type="term" value="C:membrane"/>
    <property type="evidence" value="ECO:0007669"/>
    <property type="project" value="UniProtKB-SubCell"/>
</dbReference>
<keyword evidence="2 5" id="KW-0812">Transmembrane</keyword>
<dbReference type="SUPFAM" id="SSF103473">
    <property type="entry name" value="MFS general substrate transporter"/>
    <property type="match status" value="1"/>
</dbReference>
<evidence type="ECO:0000256" key="3">
    <source>
        <dbReference type="ARBA" id="ARBA00022989"/>
    </source>
</evidence>
<dbReference type="AlphaFoldDB" id="A0AAX6MAM0"/>
<comment type="subcellular location">
    <subcellularLocation>
        <location evidence="1">Membrane</location>
        <topology evidence="1">Multi-pass membrane protein</topology>
    </subcellularLocation>
</comment>
<feature type="transmembrane region" description="Helical" evidence="5">
    <location>
        <begin position="109"/>
        <end position="128"/>
    </location>
</feature>
<keyword evidence="3 5" id="KW-1133">Transmembrane helix</keyword>
<evidence type="ECO:0000256" key="5">
    <source>
        <dbReference type="SAM" id="Phobius"/>
    </source>
</evidence>
<feature type="domain" description="Major facilitator superfamily (MFS) profile" evidence="6">
    <location>
        <begin position="74"/>
        <end position="491"/>
    </location>
</feature>
<keyword evidence="4 5" id="KW-0472">Membrane</keyword>
<accession>A0AAX6MAM0</accession>
<dbReference type="PRINTS" id="PR01035">
    <property type="entry name" value="TCRTETA"/>
</dbReference>
<organism evidence="7 8">
    <name type="scientific">Daldinia eschscholtzii</name>
    <dbReference type="NCBI Taxonomy" id="292717"/>
    <lineage>
        <taxon>Eukaryota</taxon>
        <taxon>Fungi</taxon>
        <taxon>Dikarya</taxon>
        <taxon>Ascomycota</taxon>
        <taxon>Pezizomycotina</taxon>
        <taxon>Sordariomycetes</taxon>
        <taxon>Xylariomycetidae</taxon>
        <taxon>Xylariales</taxon>
        <taxon>Hypoxylaceae</taxon>
        <taxon>Daldinia</taxon>
    </lineage>
</organism>
<proteinExistence type="predicted"/>
<dbReference type="GO" id="GO:0022857">
    <property type="term" value="F:transmembrane transporter activity"/>
    <property type="evidence" value="ECO:0007669"/>
    <property type="project" value="InterPro"/>
</dbReference>
<evidence type="ECO:0000313" key="7">
    <source>
        <dbReference type="EMBL" id="KAK6949242.1"/>
    </source>
</evidence>
<dbReference type="Pfam" id="PF07690">
    <property type="entry name" value="MFS_1"/>
    <property type="match status" value="1"/>
</dbReference>
<keyword evidence="8" id="KW-1185">Reference proteome</keyword>
<feature type="transmembrane region" description="Helical" evidence="5">
    <location>
        <begin position="75"/>
        <end position="97"/>
    </location>
</feature>
<dbReference type="Gene3D" id="1.20.1250.20">
    <property type="entry name" value="MFS general substrate transporter like domains"/>
    <property type="match status" value="1"/>
</dbReference>
<feature type="transmembrane region" description="Helical" evidence="5">
    <location>
        <begin position="225"/>
        <end position="248"/>
    </location>
</feature>
<dbReference type="InterPro" id="IPR001958">
    <property type="entry name" value="Tet-R_TetA/multi-R_MdtG-like"/>
</dbReference>
<sequence>MAESSNVSPGDIKPTNIVEASDEIEKAPSILLGPIDADLVESETGQGGLVDFGDETDLSNPQNCASLAPPDLICVYAYLLTCLLRSLATIICAPVAPRIMADFNETNDFYITFLVSVWELGEIFGPLIVAPLSELYGRLYIYHAGNIFCIVFSMACALSTNIRMLVAFRFLNGLANVSQTLNPSIVGDLFRVEQRGSAMSMVGLATMLGPVVGPIIGGYLGDAMGWRWCFWLITILSGFLEIWFLLFLRETYAVQILKKKAERLRKETNNPNIKSKYDTNHTASQLFKIACVRPLVMLCTSPIVFLLSLYVAVVYGYFYLVTTTITTVFESIYHFSTSVVGLSFLGIATLDIWVRRQAKSGQARPEQRLPPVIFSGLVFPVGLFMYGWTAEVHTHFLAPIIATGIMGMALVSTTIPVRSYLVDAFGIYAASAIAGCGVLRNLGATFMPLAGPPLYQKLGLGWGNSVMGFISLAFIPVPLLLMRYGEALRSRDKRNYDA</sequence>
<dbReference type="InterPro" id="IPR011701">
    <property type="entry name" value="MFS"/>
</dbReference>
<reference evidence="7 8" key="1">
    <citation type="journal article" date="2024" name="Front Chem Biol">
        <title>Unveiling the potential of Daldinia eschscholtzii MFLUCC 19-0629 through bioactivity and bioinformatics studies for enhanced sustainable agriculture production.</title>
        <authorList>
            <person name="Brooks S."/>
            <person name="Weaver J.A."/>
            <person name="Klomchit A."/>
            <person name="Alharthi S.A."/>
            <person name="Onlamun T."/>
            <person name="Nurani R."/>
            <person name="Vong T.K."/>
            <person name="Alberti F."/>
            <person name="Greco C."/>
        </authorList>
    </citation>
    <scope>NUCLEOTIDE SEQUENCE [LARGE SCALE GENOMIC DNA]</scope>
    <source>
        <strain evidence="7">MFLUCC 19-0629</strain>
    </source>
</reference>
<comment type="caution">
    <text evidence="7">The sequence shown here is derived from an EMBL/GenBank/DDBJ whole genome shotgun (WGS) entry which is preliminary data.</text>
</comment>
<evidence type="ECO:0000256" key="4">
    <source>
        <dbReference type="ARBA" id="ARBA00023136"/>
    </source>
</evidence>
<feature type="transmembrane region" description="Helical" evidence="5">
    <location>
        <begin position="462"/>
        <end position="484"/>
    </location>
</feature>
<feature type="transmembrane region" description="Helical" evidence="5">
    <location>
        <begin position="140"/>
        <end position="160"/>
    </location>
</feature>
<dbReference type="InterPro" id="IPR020846">
    <property type="entry name" value="MFS_dom"/>
</dbReference>
<gene>
    <name evidence="7" type="ORF">Daesc_009316</name>
</gene>
<feature type="transmembrane region" description="Helical" evidence="5">
    <location>
        <begin position="372"/>
        <end position="390"/>
    </location>
</feature>
<feature type="transmembrane region" description="Helical" evidence="5">
    <location>
        <begin position="295"/>
        <end position="320"/>
    </location>
</feature>
<feature type="transmembrane region" description="Helical" evidence="5">
    <location>
        <begin position="420"/>
        <end position="442"/>
    </location>
</feature>
<protein>
    <recommendedName>
        <fullName evidence="6">Major facilitator superfamily (MFS) profile domain-containing protein</fullName>
    </recommendedName>
</protein>
<evidence type="ECO:0000259" key="6">
    <source>
        <dbReference type="PROSITE" id="PS50850"/>
    </source>
</evidence>
<feature type="transmembrane region" description="Helical" evidence="5">
    <location>
        <begin position="396"/>
        <end position="413"/>
    </location>
</feature>
<evidence type="ECO:0000256" key="1">
    <source>
        <dbReference type="ARBA" id="ARBA00004141"/>
    </source>
</evidence>
<dbReference type="PANTHER" id="PTHR23502:SF163">
    <property type="entry name" value="MAJOR FACILITATOR SUPERFAMILY (MFS) PROFILE DOMAIN-CONTAINING PROTEIN"/>
    <property type="match status" value="1"/>
</dbReference>
<dbReference type="PROSITE" id="PS50850">
    <property type="entry name" value="MFS"/>
    <property type="match status" value="1"/>
</dbReference>
<dbReference type="InterPro" id="IPR036259">
    <property type="entry name" value="MFS_trans_sf"/>
</dbReference>
<evidence type="ECO:0000313" key="8">
    <source>
        <dbReference type="Proteomes" id="UP001369815"/>
    </source>
</evidence>
<name>A0AAX6MAM0_9PEZI</name>
<dbReference type="CDD" id="cd17323">
    <property type="entry name" value="MFS_Tpo1_MDR_like"/>
    <property type="match status" value="1"/>
</dbReference>
<feature type="transmembrane region" description="Helical" evidence="5">
    <location>
        <begin position="332"/>
        <end position="352"/>
    </location>
</feature>
<dbReference type="PANTHER" id="PTHR23502">
    <property type="entry name" value="MAJOR FACILITATOR SUPERFAMILY"/>
    <property type="match status" value="1"/>
</dbReference>
<evidence type="ECO:0000256" key="2">
    <source>
        <dbReference type="ARBA" id="ARBA00022692"/>
    </source>
</evidence>
<dbReference type="EMBL" id="JBANMG010000009">
    <property type="protein sequence ID" value="KAK6949242.1"/>
    <property type="molecule type" value="Genomic_DNA"/>
</dbReference>
<dbReference type="Proteomes" id="UP001369815">
    <property type="component" value="Unassembled WGS sequence"/>
</dbReference>